<evidence type="ECO:0000313" key="2">
    <source>
        <dbReference type="EMBL" id="CAG8613757.1"/>
    </source>
</evidence>
<sequence>MEKDGHYINSIYLVEYFDKKKIPEYDQLCSSMADNYINHLCSEVSLTKRKPRRPKKTETTAKEVCLTKHESGRPKKTDTMIKKQKTK</sequence>
<accession>A0A9N9CVQ8</accession>
<reference evidence="2" key="1">
    <citation type="submission" date="2021-06" db="EMBL/GenBank/DDBJ databases">
        <authorList>
            <person name="Kallberg Y."/>
            <person name="Tangrot J."/>
            <person name="Rosling A."/>
        </authorList>
    </citation>
    <scope>NUCLEOTIDE SEQUENCE</scope>
    <source>
        <strain evidence="2">FL966</strain>
    </source>
</reference>
<dbReference type="EMBL" id="CAJVQA010005123">
    <property type="protein sequence ID" value="CAG8613757.1"/>
    <property type="molecule type" value="Genomic_DNA"/>
</dbReference>
<proteinExistence type="predicted"/>
<comment type="caution">
    <text evidence="2">The sequence shown here is derived from an EMBL/GenBank/DDBJ whole genome shotgun (WGS) entry which is preliminary data.</text>
</comment>
<gene>
    <name evidence="2" type="ORF">CPELLU_LOCUS7580</name>
</gene>
<name>A0A9N9CVQ8_9GLOM</name>
<feature type="compositionally biased region" description="Basic and acidic residues" evidence="1">
    <location>
        <begin position="67"/>
        <end position="81"/>
    </location>
</feature>
<dbReference type="AlphaFoldDB" id="A0A9N9CVQ8"/>
<evidence type="ECO:0000256" key="1">
    <source>
        <dbReference type="SAM" id="MobiDB-lite"/>
    </source>
</evidence>
<dbReference type="Proteomes" id="UP000789759">
    <property type="component" value="Unassembled WGS sequence"/>
</dbReference>
<feature type="region of interest" description="Disordered" evidence="1">
    <location>
        <begin position="67"/>
        <end position="87"/>
    </location>
</feature>
<evidence type="ECO:0000313" key="3">
    <source>
        <dbReference type="Proteomes" id="UP000789759"/>
    </source>
</evidence>
<protein>
    <submittedName>
        <fullName evidence="2">14160_t:CDS:1</fullName>
    </submittedName>
</protein>
<organism evidence="2 3">
    <name type="scientific">Cetraspora pellucida</name>
    <dbReference type="NCBI Taxonomy" id="1433469"/>
    <lineage>
        <taxon>Eukaryota</taxon>
        <taxon>Fungi</taxon>
        <taxon>Fungi incertae sedis</taxon>
        <taxon>Mucoromycota</taxon>
        <taxon>Glomeromycotina</taxon>
        <taxon>Glomeromycetes</taxon>
        <taxon>Diversisporales</taxon>
        <taxon>Gigasporaceae</taxon>
        <taxon>Cetraspora</taxon>
    </lineage>
</organism>
<keyword evidence="3" id="KW-1185">Reference proteome</keyword>